<evidence type="ECO:0000256" key="6">
    <source>
        <dbReference type="ARBA" id="ARBA00023136"/>
    </source>
</evidence>
<dbReference type="PROSITE" id="PS51003">
    <property type="entry name" value="CYTB_CTER"/>
    <property type="match status" value="1"/>
</dbReference>
<sequence>MASRNNKLQGASKSHATYLSGGDNRQEEEQNVIPANPLVSPIHIKPELYFLFAYAILRSIPNNKLGCVVSLEISNFENKKSFLVRNEE</sequence>
<keyword evidence="4" id="KW-0249">Electron transport</keyword>
<reference evidence="9" key="1">
    <citation type="submission" date="2015-07" db="EMBL/GenBank/DDBJ databases">
        <title>MeaNS - Measles Nucleotide Surveillance Program.</title>
        <authorList>
            <person name="Tran T."/>
            <person name="Druce J."/>
        </authorList>
    </citation>
    <scope>NUCLEOTIDE SEQUENCE</scope>
    <source>
        <strain evidence="9">UCB-OBI-ISO-001</strain>
        <tissue evidence="9">Gonad</tissue>
    </source>
</reference>
<dbReference type="EMBL" id="KQ418070">
    <property type="protein sequence ID" value="KOF88981.1"/>
    <property type="molecule type" value="Genomic_DNA"/>
</dbReference>
<keyword evidence="3" id="KW-0812">Transmembrane</keyword>
<feature type="domain" description="Cytochrome b/b6 C-terminal region profile" evidence="8">
    <location>
        <begin position="1"/>
        <end position="88"/>
    </location>
</feature>
<dbReference type="Gene3D" id="1.10.287.980">
    <property type="entry name" value="plastocyanin oxidoreductase"/>
    <property type="match status" value="1"/>
</dbReference>
<proteinExistence type="predicted"/>
<dbReference type="GO" id="GO:0016491">
    <property type="term" value="F:oxidoreductase activity"/>
    <property type="evidence" value="ECO:0007669"/>
    <property type="project" value="UniProtKB-UniRule"/>
</dbReference>
<keyword evidence="6" id="KW-0472">Membrane</keyword>
<dbReference type="STRING" id="37653.A0A0L8HIC5"/>
<accession>A0A0L8HIC5</accession>
<dbReference type="Pfam" id="PF00032">
    <property type="entry name" value="Cytochrom_B_C"/>
    <property type="match status" value="1"/>
</dbReference>
<evidence type="ECO:0000256" key="7">
    <source>
        <dbReference type="SAM" id="MobiDB-lite"/>
    </source>
</evidence>
<gene>
    <name evidence="9" type="ORF">OCBIM_22013891mg</name>
</gene>
<evidence type="ECO:0000256" key="1">
    <source>
        <dbReference type="ARBA" id="ARBA00004141"/>
    </source>
</evidence>
<evidence type="ECO:0000313" key="9">
    <source>
        <dbReference type="EMBL" id="KOF88981.1"/>
    </source>
</evidence>
<evidence type="ECO:0000259" key="8">
    <source>
        <dbReference type="PROSITE" id="PS51003"/>
    </source>
</evidence>
<evidence type="ECO:0000256" key="2">
    <source>
        <dbReference type="ARBA" id="ARBA00022448"/>
    </source>
</evidence>
<comment type="subcellular location">
    <subcellularLocation>
        <location evidence="1">Membrane</location>
        <topology evidence="1">Multi-pass membrane protein</topology>
    </subcellularLocation>
</comment>
<evidence type="ECO:0000256" key="5">
    <source>
        <dbReference type="ARBA" id="ARBA00022989"/>
    </source>
</evidence>
<evidence type="ECO:0000256" key="4">
    <source>
        <dbReference type="ARBA" id="ARBA00022982"/>
    </source>
</evidence>
<feature type="compositionally biased region" description="Polar residues" evidence="7">
    <location>
        <begin position="1"/>
        <end position="17"/>
    </location>
</feature>
<dbReference type="InterPro" id="IPR036150">
    <property type="entry name" value="Cyt_b/b6_C_sf"/>
</dbReference>
<dbReference type="GO" id="GO:0016020">
    <property type="term" value="C:membrane"/>
    <property type="evidence" value="ECO:0007669"/>
    <property type="project" value="UniProtKB-SubCell"/>
</dbReference>
<dbReference type="SUPFAM" id="SSF81648">
    <property type="entry name" value="a domain/subunit of cytochrome bc1 complex (Ubiquinol-cytochrome c reductase)"/>
    <property type="match status" value="1"/>
</dbReference>
<name>A0A0L8HIC5_OCTBM</name>
<feature type="region of interest" description="Disordered" evidence="7">
    <location>
        <begin position="1"/>
        <end position="31"/>
    </location>
</feature>
<protein>
    <recommendedName>
        <fullName evidence="8">Cytochrome b/b6 C-terminal region profile domain-containing protein</fullName>
    </recommendedName>
</protein>
<dbReference type="GO" id="GO:0022900">
    <property type="term" value="P:electron transport chain"/>
    <property type="evidence" value="ECO:0007669"/>
    <property type="project" value="UniProtKB-UniRule"/>
</dbReference>
<organism evidence="9">
    <name type="scientific">Octopus bimaculoides</name>
    <name type="common">California two-spotted octopus</name>
    <dbReference type="NCBI Taxonomy" id="37653"/>
    <lineage>
        <taxon>Eukaryota</taxon>
        <taxon>Metazoa</taxon>
        <taxon>Spiralia</taxon>
        <taxon>Lophotrochozoa</taxon>
        <taxon>Mollusca</taxon>
        <taxon>Cephalopoda</taxon>
        <taxon>Coleoidea</taxon>
        <taxon>Octopodiformes</taxon>
        <taxon>Octopoda</taxon>
        <taxon>Incirrata</taxon>
        <taxon>Octopodidae</taxon>
        <taxon>Octopus</taxon>
    </lineage>
</organism>
<dbReference type="InterPro" id="IPR005798">
    <property type="entry name" value="Cyt_b/b6_C"/>
</dbReference>
<feature type="non-terminal residue" evidence="9">
    <location>
        <position position="88"/>
    </location>
</feature>
<evidence type="ECO:0000256" key="3">
    <source>
        <dbReference type="ARBA" id="ARBA00022692"/>
    </source>
</evidence>
<dbReference type="AlphaFoldDB" id="A0A0L8HIC5"/>
<keyword evidence="2" id="KW-0813">Transport</keyword>
<keyword evidence="5" id="KW-1133">Transmembrane helix</keyword>
<dbReference type="GO" id="GO:0009055">
    <property type="term" value="F:electron transfer activity"/>
    <property type="evidence" value="ECO:0007669"/>
    <property type="project" value="InterPro"/>
</dbReference>